<protein>
    <recommendedName>
        <fullName evidence="2">DNA polymerase kappa</fullName>
    </recommendedName>
</protein>
<evidence type="ECO:0000256" key="2">
    <source>
        <dbReference type="ARBA" id="ARBA00016178"/>
    </source>
</evidence>
<proteinExistence type="inferred from homology"/>
<feature type="domain" description="UmuC" evidence="4">
    <location>
        <begin position="13"/>
        <end position="192"/>
    </location>
</feature>
<dbReference type="Proteomes" id="UP001498398">
    <property type="component" value="Unassembled WGS sequence"/>
</dbReference>
<dbReference type="InterPro" id="IPR050116">
    <property type="entry name" value="DNA_polymerase-Y"/>
</dbReference>
<organism evidence="5 6">
    <name type="scientific">Marasmiellus scandens</name>
    <dbReference type="NCBI Taxonomy" id="2682957"/>
    <lineage>
        <taxon>Eukaryota</taxon>
        <taxon>Fungi</taxon>
        <taxon>Dikarya</taxon>
        <taxon>Basidiomycota</taxon>
        <taxon>Agaricomycotina</taxon>
        <taxon>Agaricomycetes</taxon>
        <taxon>Agaricomycetidae</taxon>
        <taxon>Agaricales</taxon>
        <taxon>Marasmiineae</taxon>
        <taxon>Omphalotaceae</taxon>
        <taxon>Marasmiellus</taxon>
    </lineage>
</organism>
<dbReference type="Pfam" id="PF11799">
    <property type="entry name" value="IMS_C"/>
    <property type="match status" value="1"/>
</dbReference>
<dbReference type="InterPro" id="IPR022880">
    <property type="entry name" value="DNApol_IV"/>
</dbReference>
<evidence type="ECO:0000313" key="6">
    <source>
        <dbReference type="Proteomes" id="UP001498398"/>
    </source>
</evidence>
<feature type="region of interest" description="Disordered" evidence="3">
    <location>
        <begin position="486"/>
        <end position="523"/>
    </location>
</feature>
<comment type="similarity">
    <text evidence="1">Belongs to the DNA polymerase type-Y family.</text>
</comment>
<name>A0ABR1K626_9AGAR</name>
<evidence type="ECO:0000259" key="4">
    <source>
        <dbReference type="PROSITE" id="PS50173"/>
    </source>
</evidence>
<feature type="compositionally biased region" description="Polar residues" evidence="3">
    <location>
        <begin position="423"/>
        <end position="443"/>
    </location>
</feature>
<dbReference type="InterPro" id="IPR001126">
    <property type="entry name" value="UmuC"/>
</dbReference>
<gene>
    <name evidence="5" type="ORF">VKT23_000710</name>
</gene>
<dbReference type="Gene3D" id="3.30.160.60">
    <property type="entry name" value="Classic Zinc Finger"/>
    <property type="match status" value="1"/>
</dbReference>
<evidence type="ECO:0000256" key="3">
    <source>
        <dbReference type="SAM" id="MobiDB-lite"/>
    </source>
</evidence>
<dbReference type="Pfam" id="PF11798">
    <property type="entry name" value="IMS_HHH"/>
    <property type="match status" value="1"/>
</dbReference>
<sequence>MELKSQRDLSQIIVHVDMDAFYANVELLHNPDLKDKPFAVGYGVLTTASYEARKYGCRSGMASHIAKKLCPQLILVPNNFSRYSEMSNKIMEIFSRYDSNMCPAGADEAYLNITEYCAQHDITPDDCVEEMRRTVFENTKLTVSAGIAPNKMLAKICSDRNKPNGQFHLEFESQAIIEFMKDLSIRKVPGIGRVSERLLDSVGVKTCGDIFVQRATLSLLDKQFGFDLRSLLQTGLGIASNVVAPYQREERKSIGVERTFHTISDKDKLFDKLKDISEELEKDMAEGGWAGSTVTLKYKLDTYQVFTRAKSSTRWITKKEDLLAIGKELLIAELPLSLRLIGLRVTNLKDLKLSDSVGIKRFFDSSGNFVNKRRKLEDDDSRETEWGNDEYIDLTEDSNQPAVMEQRIRPRPPVSAPAPSSSKVQLPTSQKPRSSSGVPSSQHQESKDEEPKGYECPICGTRLAETDNDKINAHVDDCLNRSAIQEAQREDGDRGKSKSKNGWEWLLEGQRTSNSNKKRKKRS</sequence>
<dbReference type="Gene3D" id="3.30.70.270">
    <property type="match status" value="1"/>
</dbReference>
<dbReference type="HAMAP" id="MF_01113">
    <property type="entry name" value="DNApol_IV"/>
    <property type="match status" value="1"/>
</dbReference>
<dbReference type="InterPro" id="IPR017961">
    <property type="entry name" value="DNA_pol_Y-fam_little_finger"/>
</dbReference>
<reference evidence="5 6" key="1">
    <citation type="submission" date="2024-01" db="EMBL/GenBank/DDBJ databases">
        <title>A draft genome for the cacao thread blight pathogen Marasmiellus scandens.</title>
        <authorList>
            <person name="Baruah I.K."/>
            <person name="Leung J."/>
            <person name="Bukari Y."/>
            <person name="Amoako-Attah I."/>
            <person name="Meinhardt L.W."/>
            <person name="Bailey B.A."/>
            <person name="Cohen S.P."/>
        </authorList>
    </citation>
    <scope>NUCLEOTIDE SEQUENCE [LARGE SCALE GENOMIC DNA]</scope>
    <source>
        <strain evidence="5 6">GH-19</strain>
    </source>
</reference>
<dbReference type="PANTHER" id="PTHR11076">
    <property type="entry name" value="DNA REPAIR POLYMERASE UMUC / TRANSFERASE FAMILY MEMBER"/>
    <property type="match status" value="1"/>
</dbReference>
<dbReference type="Gene3D" id="1.10.150.810">
    <property type="match status" value="1"/>
</dbReference>
<dbReference type="Gene3D" id="3.40.1170.60">
    <property type="match status" value="1"/>
</dbReference>
<accession>A0ABR1K626</accession>
<dbReference type="PANTHER" id="PTHR11076:SF33">
    <property type="entry name" value="DNA POLYMERASE KAPPA"/>
    <property type="match status" value="1"/>
</dbReference>
<evidence type="ECO:0000256" key="1">
    <source>
        <dbReference type="ARBA" id="ARBA00010945"/>
    </source>
</evidence>
<dbReference type="InterPro" id="IPR024728">
    <property type="entry name" value="PolY_HhH_motif"/>
</dbReference>
<feature type="compositionally biased region" description="Basic and acidic residues" evidence="3">
    <location>
        <begin position="444"/>
        <end position="453"/>
    </location>
</feature>
<evidence type="ECO:0000313" key="5">
    <source>
        <dbReference type="EMBL" id="KAK7472597.1"/>
    </source>
</evidence>
<dbReference type="Pfam" id="PF00817">
    <property type="entry name" value="IMS"/>
    <property type="match status" value="1"/>
</dbReference>
<dbReference type="SUPFAM" id="SSF56672">
    <property type="entry name" value="DNA/RNA polymerases"/>
    <property type="match status" value="1"/>
</dbReference>
<dbReference type="SUPFAM" id="SSF100879">
    <property type="entry name" value="Lesion bypass DNA polymerase (Y-family), little finger domain"/>
    <property type="match status" value="1"/>
</dbReference>
<dbReference type="Gene3D" id="3.30.1490.100">
    <property type="entry name" value="DNA polymerase, Y-family, little finger domain"/>
    <property type="match status" value="1"/>
</dbReference>
<feature type="compositionally biased region" description="Basic and acidic residues" evidence="3">
    <location>
        <begin position="487"/>
        <end position="496"/>
    </location>
</feature>
<dbReference type="InterPro" id="IPR036775">
    <property type="entry name" value="DNA_pol_Y-fam_lit_finger_sf"/>
</dbReference>
<dbReference type="NCBIfam" id="NF002677">
    <property type="entry name" value="PRK02406.1"/>
    <property type="match status" value="1"/>
</dbReference>
<feature type="region of interest" description="Disordered" evidence="3">
    <location>
        <begin position="374"/>
        <end position="454"/>
    </location>
</feature>
<dbReference type="InterPro" id="IPR043128">
    <property type="entry name" value="Rev_trsase/Diguanyl_cyclase"/>
</dbReference>
<dbReference type="InterPro" id="IPR043502">
    <property type="entry name" value="DNA/RNA_pol_sf"/>
</dbReference>
<dbReference type="EMBL" id="JBANRG010000001">
    <property type="protein sequence ID" value="KAK7472597.1"/>
    <property type="molecule type" value="Genomic_DNA"/>
</dbReference>
<dbReference type="CDD" id="cd03586">
    <property type="entry name" value="PolY_Pol_IV_kappa"/>
    <property type="match status" value="1"/>
</dbReference>
<feature type="compositionally biased region" description="Acidic residues" evidence="3">
    <location>
        <begin position="378"/>
        <end position="396"/>
    </location>
</feature>
<dbReference type="PROSITE" id="PS50173">
    <property type="entry name" value="UMUC"/>
    <property type="match status" value="1"/>
</dbReference>
<keyword evidence="6" id="KW-1185">Reference proteome</keyword>
<comment type="caution">
    <text evidence="5">The sequence shown here is derived from an EMBL/GenBank/DDBJ whole genome shotgun (WGS) entry which is preliminary data.</text>
</comment>